<evidence type="ECO:0000313" key="1">
    <source>
        <dbReference type="WBParaSite" id="TASK_0001010201-mRNA-1"/>
    </source>
</evidence>
<dbReference type="AlphaFoldDB" id="A0A0R3WGV9"/>
<proteinExistence type="predicted"/>
<dbReference type="WBParaSite" id="TASK_0001010201-mRNA-1">
    <property type="protein sequence ID" value="TASK_0001010201-mRNA-1"/>
    <property type="gene ID" value="TASK_0001010201"/>
</dbReference>
<reference evidence="1" key="1">
    <citation type="submission" date="2017-02" db="UniProtKB">
        <authorList>
            <consortium name="WormBaseParasite"/>
        </authorList>
    </citation>
    <scope>IDENTIFICATION</scope>
</reference>
<organism evidence="1">
    <name type="scientific">Taenia asiatica</name>
    <name type="common">Asian tapeworm</name>
    <dbReference type="NCBI Taxonomy" id="60517"/>
    <lineage>
        <taxon>Eukaryota</taxon>
        <taxon>Metazoa</taxon>
        <taxon>Spiralia</taxon>
        <taxon>Lophotrochozoa</taxon>
        <taxon>Platyhelminthes</taxon>
        <taxon>Cestoda</taxon>
        <taxon>Eucestoda</taxon>
        <taxon>Cyclophyllidea</taxon>
        <taxon>Taeniidae</taxon>
        <taxon>Taenia</taxon>
    </lineage>
</organism>
<protein>
    <submittedName>
        <fullName evidence="1">Major capsid protein</fullName>
    </submittedName>
</protein>
<name>A0A0R3WGV9_TAEAS</name>
<sequence length="419" mass="47084">LERVSLVDYEYLLPLSSGLEAIATIADEITFTTMTRIQSKLVEAASVLPQLLDHSSFQNVFNLAHRFTNIGFYLLEAKSMTEVLTNINSVLAGSFHEVLVPGGSMLQANFSAGNFVRFCRVMTWNLSNDHKACGEGSISIPNITNLQNYKDVEIRTSRFADNVYPFFNQGQRNPRSNLVSLAFYAEGVALNLSDTQLLFRFTLTKKMPAGGATSSDVEFGEQEVQLPEPIVAVDGPLVHQLLIMHRFEVDQEEAAFVFQLHPTETTTCPQYLVVAGFSIPPNLQVLDDYGSFYWAMLPSSTSACETLPNVGKRQQIYSLHIHPDVLGRLKAEAVARTRHLKMRAEELNFFYIGYRQLPASELNRYDERNPPPVPYPFRDQINATAYALAIMPSCVYITPDLIIILEVITNFKEYEPDFG</sequence>
<dbReference type="STRING" id="60517.A0A0R3WGV9"/>
<accession>A0A0R3WGV9</accession>